<evidence type="ECO:0000313" key="2">
    <source>
        <dbReference type="EMBL" id="KIM51793.1"/>
    </source>
</evidence>
<dbReference type="InParanoid" id="A0A0C2YPY0"/>
<dbReference type="OrthoDB" id="2692219at2759"/>
<dbReference type="EMBL" id="KN822240">
    <property type="protein sequence ID" value="KIM51793.1"/>
    <property type="molecule type" value="Genomic_DNA"/>
</dbReference>
<proteinExistence type="predicted"/>
<accession>A0A0C2YPY0</accession>
<evidence type="ECO:0000313" key="3">
    <source>
        <dbReference type="Proteomes" id="UP000053989"/>
    </source>
</evidence>
<sequence>MHKLSIELPLSHPGTYRLMFTPEGPGPTLEIRTFAPSQPNIDQVNTQSRHNIGVPTPVKTAARPLTPVPTLSKDADDSLTEPESEEDPIVAALQHGNTSANIGAQCSVFFSNGARSPCTYLLLEKAKKLACSPQLGETSKWLASPSEYDCVQPKHLKEDSDTTIIFKGSWAK</sequence>
<name>A0A0C2YPY0_9AGAM</name>
<protein>
    <submittedName>
        <fullName evidence="2">Uncharacterized protein</fullName>
    </submittedName>
</protein>
<dbReference type="HOGENOM" id="CLU_096891_0_0_1"/>
<reference evidence="3" key="2">
    <citation type="submission" date="2015-01" db="EMBL/GenBank/DDBJ databases">
        <title>Evolutionary Origins and Diversification of the Mycorrhizal Mutualists.</title>
        <authorList>
            <consortium name="DOE Joint Genome Institute"/>
            <consortium name="Mycorrhizal Genomics Consortium"/>
            <person name="Kohler A."/>
            <person name="Kuo A."/>
            <person name="Nagy L.G."/>
            <person name="Floudas D."/>
            <person name="Copeland A."/>
            <person name="Barry K.W."/>
            <person name="Cichocki N."/>
            <person name="Veneault-Fourrey C."/>
            <person name="LaButti K."/>
            <person name="Lindquist E.A."/>
            <person name="Lipzen A."/>
            <person name="Lundell T."/>
            <person name="Morin E."/>
            <person name="Murat C."/>
            <person name="Riley R."/>
            <person name="Ohm R."/>
            <person name="Sun H."/>
            <person name="Tunlid A."/>
            <person name="Henrissat B."/>
            <person name="Grigoriev I.V."/>
            <person name="Hibbett D.S."/>
            <person name="Martin F."/>
        </authorList>
    </citation>
    <scope>NUCLEOTIDE SEQUENCE [LARGE SCALE GENOMIC DNA]</scope>
    <source>
        <strain evidence="3">Foug A</strain>
    </source>
</reference>
<dbReference type="AlphaFoldDB" id="A0A0C2YPY0"/>
<gene>
    <name evidence="2" type="ORF">SCLCIDRAFT_33175</name>
</gene>
<dbReference type="Proteomes" id="UP000053989">
    <property type="component" value="Unassembled WGS sequence"/>
</dbReference>
<keyword evidence="3" id="KW-1185">Reference proteome</keyword>
<feature type="region of interest" description="Disordered" evidence="1">
    <location>
        <begin position="48"/>
        <end position="85"/>
    </location>
</feature>
<organism evidence="2 3">
    <name type="scientific">Scleroderma citrinum Foug A</name>
    <dbReference type="NCBI Taxonomy" id="1036808"/>
    <lineage>
        <taxon>Eukaryota</taxon>
        <taxon>Fungi</taxon>
        <taxon>Dikarya</taxon>
        <taxon>Basidiomycota</taxon>
        <taxon>Agaricomycotina</taxon>
        <taxon>Agaricomycetes</taxon>
        <taxon>Agaricomycetidae</taxon>
        <taxon>Boletales</taxon>
        <taxon>Sclerodermatineae</taxon>
        <taxon>Sclerodermataceae</taxon>
        <taxon>Scleroderma</taxon>
    </lineage>
</organism>
<evidence type="ECO:0000256" key="1">
    <source>
        <dbReference type="SAM" id="MobiDB-lite"/>
    </source>
</evidence>
<reference evidence="2 3" key="1">
    <citation type="submission" date="2014-04" db="EMBL/GenBank/DDBJ databases">
        <authorList>
            <consortium name="DOE Joint Genome Institute"/>
            <person name="Kuo A."/>
            <person name="Kohler A."/>
            <person name="Nagy L.G."/>
            <person name="Floudas D."/>
            <person name="Copeland A."/>
            <person name="Barry K.W."/>
            <person name="Cichocki N."/>
            <person name="Veneault-Fourrey C."/>
            <person name="LaButti K."/>
            <person name="Lindquist E.A."/>
            <person name="Lipzen A."/>
            <person name="Lundell T."/>
            <person name="Morin E."/>
            <person name="Murat C."/>
            <person name="Sun H."/>
            <person name="Tunlid A."/>
            <person name="Henrissat B."/>
            <person name="Grigoriev I.V."/>
            <person name="Hibbett D.S."/>
            <person name="Martin F."/>
            <person name="Nordberg H.P."/>
            <person name="Cantor M.N."/>
            <person name="Hua S.X."/>
        </authorList>
    </citation>
    <scope>NUCLEOTIDE SEQUENCE [LARGE SCALE GENOMIC DNA]</scope>
    <source>
        <strain evidence="2 3">Foug A</strain>
    </source>
</reference>